<dbReference type="SUPFAM" id="SSF52540">
    <property type="entry name" value="P-loop containing nucleoside triphosphate hydrolases"/>
    <property type="match status" value="1"/>
</dbReference>
<dbReference type="Pfam" id="PF13086">
    <property type="entry name" value="AAA_11"/>
    <property type="match status" value="2"/>
</dbReference>
<name>A0ABX2EFJ7_9BURK</name>
<evidence type="ECO:0000256" key="1">
    <source>
        <dbReference type="ARBA" id="ARBA00007913"/>
    </source>
</evidence>
<evidence type="ECO:0000313" key="8">
    <source>
        <dbReference type="EMBL" id="NRF67392.1"/>
    </source>
</evidence>
<dbReference type="Gene3D" id="3.40.50.300">
    <property type="entry name" value="P-loop containing nucleotide triphosphate hydrolases"/>
    <property type="match status" value="2"/>
</dbReference>
<dbReference type="InterPro" id="IPR047187">
    <property type="entry name" value="SF1_C_Upf1"/>
</dbReference>
<dbReference type="InterPro" id="IPR041679">
    <property type="entry name" value="DNA2/NAM7-like_C"/>
</dbReference>
<evidence type="ECO:0000256" key="3">
    <source>
        <dbReference type="ARBA" id="ARBA00022801"/>
    </source>
</evidence>
<feature type="domain" description="DNA2/NAM7 helicase-like C-terminal" evidence="7">
    <location>
        <begin position="355"/>
        <end position="548"/>
    </location>
</feature>
<dbReference type="CDD" id="cd18808">
    <property type="entry name" value="SF1_C_Upf1"/>
    <property type="match status" value="1"/>
</dbReference>
<gene>
    <name evidence="8" type="ORF">HLB44_10385</name>
</gene>
<evidence type="ECO:0000256" key="2">
    <source>
        <dbReference type="ARBA" id="ARBA00022741"/>
    </source>
</evidence>
<accession>A0ABX2EFJ7</accession>
<dbReference type="PANTHER" id="PTHR43788">
    <property type="entry name" value="DNA2/NAM7 HELICASE FAMILY MEMBER"/>
    <property type="match status" value="1"/>
</dbReference>
<keyword evidence="9" id="KW-1185">Reference proteome</keyword>
<evidence type="ECO:0000313" key="9">
    <source>
        <dbReference type="Proteomes" id="UP000737171"/>
    </source>
</evidence>
<organism evidence="8 9">
    <name type="scientific">Pseudaquabacterium terrae</name>
    <dbReference type="NCBI Taxonomy" id="2732868"/>
    <lineage>
        <taxon>Bacteria</taxon>
        <taxon>Pseudomonadati</taxon>
        <taxon>Pseudomonadota</taxon>
        <taxon>Betaproteobacteria</taxon>
        <taxon>Burkholderiales</taxon>
        <taxon>Sphaerotilaceae</taxon>
        <taxon>Pseudaquabacterium</taxon>
    </lineage>
</organism>
<evidence type="ECO:0000259" key="7">
    <source>
        <dbReference type="Pfam" id="PF13087"/>
    </source>
</evidence>
<dbReference type="EMBL" id="JABRWJ010000003">
    <property type="protein sequence ID" value="NRF67392.1"/>
    <property type="molecule type" value="Genomic_DNA"/>
</dbReference>
<dbReference type="InterPro" id="IPR027417">
    <property type="entry name" value="P-loop_NTPase"/>
</dbReference>
<dbReference type="RefSeq" id="WP_173122507.1">
    <property type="nucleotide sequence ID" value="NZ_JABRWJ010000003.1"/>
</dbReference>
<evidence type="ECO:0000256" key="5">
    <source>
        <dbReference type="ARBA" id="ARBA00022840"/>
    </source>
</evidence>
<evidence type="ECO:0000256" key="4">
    <source>
        <dbReference type="ARBA" id="ARBA00022806"/>
    </source>
</evidence>
<sequence length="581" mass="64187">MGPGAPPDQLLSDLLRFVHDEQLAGQRKLLAVWERPIAWKLQRGWSQRILRLERTDDPSTLWARIDGGESRFREGDLLMLHAGDPLDQALGRGLTLEADMEDRWLLRSHRADAVLRACSDGPCYADPDAIDLTVFHEQAIEEISTSWIGREIVLPLLGGSLDITFSGEAMTRGEDAARARGFNTRQAQAVGLALGADQIACIQGPPGTGKSSVLALIARLMVEDGERVLVTSHTHMAINNALNKIREEGVPAIKVGLHAQRKGLRDEVPCHAGFADWHERPSAGGYVIGATPFATCTSRLEHCEFDTILFDEASQITVPLALMAMRKGRRFVFVGDQQQLPPVMLSRSVLDESGMSAFAALTARHADHAVMLQETYRMNRWLTAWPSRAYYRGELSAAGANRERRMSLPDLAEPYAAVFDPAAPGVFIPTRDRTARTRNDRDAQLVAQLCKAAIAGGLPPREIGIVTPYRAQGRAVRSWLNEVLGRAVAREVVADTVERMQGQERELVILTLATGDEVFLGAVAEFFFQPQRLNVSITRAKTKLVVIGPEIDEVPVLGHEDIRRWVGAYADLLRHLQRIPL</sequence>
<comment type="similarity">
    <text evidence="1">Belongs to the DNA2/NAM7 helicase family.</text>
</comment>
<dbReference type="Proteomes" id="UP000737171">
    <property type="component" value="Unassembled WGS sequence"/>
</dbReference>
<dbReference type="Pfam" id="PF13087">
    <property type="entry name" value="AAA_12"/>
    <property type="match status" value="1"/>
</dbReference>
<feature type="domain" description="DNA2/NAM7 helicase helicase" evidence="6">
    <location>
        <begin position="182"/>
        <end position="261"/>
    </location>
</feature>
<keyword evidence="2" id="KW-0547">Nucleotide-binding</keyword>
<keyword evidence="5" id="KW-0067">ATP-binding</keyword>
<dbReference type="PANTHER" id="PTHR43788:SF8">
    <property type="entry name" value="DNA-BINDING PROTEIN SMUBP-2"/>
    <property type="match status" value="1"/>
</dbReference>
<dbReference type="InterPro" id="IPR050534">
    <property type="entry name" value="Coronavir_polyprotein_1ab"/>
</dbReference>
<reference evidence="8 9" key="1">
    <citation type="submission" date="2020-05" db="EMBL/GenBank/DDBJ databases">
        <title>Aquincola sp. isolate from soil.</title>
        <authorList>
            <person name="Han J."/>
            <person name="Kim D.-U."/>
        </authorList>
    </citation>
    <scope>NUCLEOTIDE SEQUENCE [LARGE SCALE GENOMIC DNA]</scope>
    <source>
        <strain evidence="8 9">S2</strain>
    </source>
</reference>
<keyword evidence="3" id="KW-0378">Hydrolase</keyword>
<keyword evidence="4" id="KW-0347">Helicase</keyword>
<dbReference type="InterPro" id="IPR041677">
    <property type="entry name" value="DNA2/NAM7_AAA_11"/>
</dbReference>
<evidence type="ECO:0000259" key="6">
    <source>
        <dbReference type="Pfam" id="PF13086"/>
    </source>
</evidence>
<feature type="domain" description="DNA2/NAM7 helicase helicase" evidence="6">
    <location>
        <begin position="288"/>
        <end position="347"/>
    </location>
</feature>
<protein>
    <submittedName>
        <fullName evidence="8">AAA family ATPase</fullName>
    </submittedName>
</protein>
<proteinExistence type="inferred from homology"/>
<comment type="caution">
    <text evidence="8">The sequence shown here is derived from an EMBL/GenBank/DDBJ whole genome shotgun (WGS) entry which is preliminary data.</text>
</comment>